<sequence length="59" mass="6638">MNTTLIHRALALGAVILAAYAYFGEIPEPKAYYMKLVAFAMIVLAVVLRAVERKREKKN</sequence>
<organism evidence="2 3">
    <name type="scientific">Candidatus Merdimorpha stercoravium</name>
    <dbReference type="NCBI Taxonomy" id="2840863"/>
    <lineage>
        <taxon>Bacteria</taxon>
        <taxon>Pseudomonadati</taxon>
        <taxon>Bacteroidota</taxon>
        <taxon>Flavobacteriia</taxon>
        <taxon>Flavobacteriales</taxon>
        <taxon>Candidatus Merdimorpha</taxon>
    </lineage>
</organism>
<dbReference type="EMBL" id="DVLY01000064">
    <property type="protein sequence ID" value="HIT97741.1"/>
    <property type="molecule type" value="Genomic_DNA"/>
</dbReference>
<keyword evidence="1" id="KW-0472">Membrane</keyword>
<gene>
    <name evidence="2" type="ORF">IAC44_02785</name>
</gene>
<evidence type="ECO:0000313" key="3">
    <source>
        <dbReference type="Proteomes" id="UP000824161"/>
    </source>
</evidence>
<proteinExistence type="predicted"/>
<reference evidence="2" key="2">
    <citation type="journal article" date="2021" name="PeerJ">
        <title>Extensive microbial diversity within the chicken gut microbiome revealed by metagenomics and culture.</title>
        <authorList>
            <person name="Gilroy R."/>
            <person name="Ravi A."/>
            <person name="Getino M."/>
            <person name="Pursley I."/>
            <person name="Horton D.L."/>
            <person name="Alikhan N.F."/>
            <person name="Baker D."/>
            <person name="Gharbi K."/>
            <person name="Hall N."/>
            <person name="Watson M."/>
            <person name="Adriaenssens E.M."/>
            <person name="Foster-Nyarko E."/>
            <person name="Jarju S."/>
            <person name="Secka A."/>
            <person name="Antonio M."/>
            <person name="Oren A."/>
            <person name="Chaudhuri R.R."/>
            <person name="La Ragione R."/>
            <person name="Hildebrand F."/>
            <person name="Pallen M.J."/>
        </authorList>
    </citation>
    <scope>NUCLEOTIDE SEQUENCE</scope>
    <source>
        <strain evidence="2">1383</strain>
    </source>
</reference>
<dbReference type="Proteomes" id="UP000824161">
    <property type="component" value="Unassembled WGS sequence"/>
</dbReference>
<comment type="caution">
    <text evidence="2">The sequence shown here is derived from an EMBL/GenBank/DDBJ whole genome shotgun (WGS) entry which is preliminary data.</text>
</comment>
<evidence type="ECO:0000256" key="1">
    <source>
        <dbReference type="SAM" id="Phobius"/>
    </source>
</evidence>
<keyword evidence="1" id="KW-0812">Transmembrane</keyword>
<evidence type="ECO:0000313" key="2">
    <source>
        <dbReference type="EMBL" id="HIT97741.1"/>
    </source>
</evidence>
<dbReference type="AlphaFoldDB" id="A0A9D1H994"/>
<protein>
    <submittedName>
        <fullName evidence="2">Uncharacterized protein</fullName>
    </submittedName>
</protein>
<accession>A0A9D1H994</accession>
<reference evidence="2" key="1">
    <citation type="submission" date="2020-10" db="EMBL/GenBank/DDBJ databases">
        <authorList>
            <person name="Gilroy R."/>
        </authorList>
    </citation>
    <scope>NUCLEOTIDE SEQUENCE</scope>
    <source>
        <strain evidence="2">1383</strain>
    </source>
</reference>
<keyword evidence="1" id="KW-1133">Transmembrane helix</keyword>
<feature type="transmembrane region" description="Helical" evidence="1">
    <location>
        <begin position="31"/>
        <end position="51"/>
    </location>
</feature>
<name>A0A9D1H994_9FLAO</name>